<accession>A0A9K3NZV4</accession>
<dbReference type="Gramene" id="mRNA:HanXRQr2_Chr02g0061311">
    <property type="protein sequence ID" value="CDS:HanXRQr2_Chr02g0061311.1"/>
    <property type="gene ID" value="HanXRQr2_Chr02g0061311"/>
</dbReference>
<dbReference type="AlphaFoldDB" id="A0A9K3NZV4"/>
<reference evidence="2" key="2">
    <citation type="submission" date="2020-06" db="EMBL/GenBank/DDBJ databases">
        <title>Helianthus annuus Genome sequencing and assembly Release 2.</title>
        <authorList>
            <person name="Gouzy J."/>
            <person name="Langlade N."/>
            <person name="Munos S."/>
        </authorList>
    </citation>
    <scope>NUCLEOTIDE SEQUENCE</scope>
    <source>
        <tissue evidence="2">Leaves</tissue>
    </source>
</reference>
<keyword evidence="1" id="KW-0812">Transmembrane</keyword>
<keyword evidence="3" id="KW-1185">Reference proteome</keyword>
<proteinExistence type="predicted"/>
<feature type="transmembrane region" description="Helical" evidence="1">
    <location>
        <begin position="12"/>
        <end position="31"/>
    </location>
</feature>
<reference evidence="2" key="1">
    <citation type="journal article" date="2017" name="Nature">
        <title>The sunflower genome provides insights into oil metabolism, flowering and Asterid evolution.</title>
        <authorList>
            <person name="Badouin H."/>
            <person name="Gouzy J."/>
            <person name="Grassa C.J."/>
            <person name="Murat F."/>
            <person name="Staton S.E."/>
            <person name="Cottret L."/>
            <person name="Lelandais-Briere C."/>
            <person name="Owens G.L."/>
            <person name="Carrere S."/>
            <person name="Mayjonade B."/>
            <person name="Legrand L."/>
            <person name="Gill N."/>
            <person name="Kane N.C."/>
            <person name="Bowers J.E."/>
            <person name="Hubner S."/>
            <person name="Bellec A."/>
            <person name="Berard A."/>
            <person name="Berges H."/>
            <person name="Blanchet N."/>
            <person name="Boniface M.C."/>
            <person name="Brunel D."/>
            <person name="Catrice O."/>
            <person name="Chaidir N."/>
            <person name="Claudel C."/>
            <person name="Donnadieu C."/>
            <person name="Faraut T."/>
            <person name="Fievet G."/>
            <person name="Helmstetter N."/>
            <person name="King M."/>
            <person name="Knapp S.J."/>
            <person name="Lai Z."/>
            <person name="Le Paslier M.C."/>
            <person name="Lippi Y."/>
            <person name="Lorenzon L."/>
            <person name="Mandel J.R."/>
            <person name="Marage G."/>
            <person name="Marchand G."/>
            <person name="Marquand E."/>
            <person name="Bret-Mestries E."/>
            <person name="Morien E."/>
            <person name="Nambeesan S."/>
            <person name="Nguyen T."/>
            <person name="Pegot-Espagnet P."/>
            <person name="Pouilly N."/>
            <person name="Raftis F."/>
            <person name="Sallet E."/>
            <person name="Schiex T."/>
            <person name="Thomas J."/>
            <person name="Vandecasteele C."/>
            <person name="Vares D."/>
            <person name="Vear F."/>
            <person name="Vautrin S."/>
            <person name="Crespi M."/>
            <person name="Mangin B."/>
            <person name="Burke J.M."/>
            <person name="Salse J."/>
            <person name="Munos S."/>
            <person name="Vincourt P."/>
            <person name="Rieseberg L.H."/>
            <person name="Langlade N.B."/>
        </authorList>
    </citation>
    <scope>NUCLEOTIDE SEQUENCE</scope>
    <source>
        <tissue evidence="2">Leaves</tissue>
    </source>
</reference>
<dbReference type="Proteomes" id="UP000215914">
    <property type="component" value="Unassembled WGS sequence"/>
</dbReference>
<gene>
    <name evidence="2" type="ORF">HanXRQr2_Chr02g0061311</name>
</gene>
<comment type="caution">
    <text evidence="2">The sequence shown here is derived from an EMBL/GenBank/DDBJ whole genome shotgun (WGS) entry which is preliminary data.</text>
</comment>
<name>A0A9K3NZV4_HELAN</name>
<evidence type="ECO:0000256" key="1">
    <source>
        <dbReference type="SAM" id="Phobius"/>
    </source>
</evidence>
<keyword evidence="1" id="KW-1133">Transmembrane helix</keyword>
<sequence>MSTSAVFKIHIPPHFALLHLLIWTVMIIRDWKRRSCPWKFLKLVTCSVEVS</sequence>
<protein>
    <submittedName>
        <fullName evidence="2">Uncharacterized protein</fullName>
    </submittedName>
</protein>
<dbReference type="EMBL" id="MNCJ02000317">
    <property type="protein sequence ID" value="KAF5818135.1"/>
    <property type="molecule type" value="Genomic_DNA"/>
</dbReference>
<evidence type="ECO:0000313" key="2">
    <source>
        <dbReference type="EMBL" id="KAF5818135.1"/>
    </source>
</evidence>
<organism evidence="2 3">
    <name type="scientific">Helianthus annuus</name>
    <name type="common">Common sunflower</name>
    <dbReference type="NCBI Taxonomy" id="4232"/>
    <lineage>
        <taxon>Eukaryota</taxon>
        <taxon>Viridiplantae</taxon>
        <taxon>Streptophyta</taxon>
        <taxon>Embryophyta</taxon>
        <taxon>Tracheophyta</taxon>
        <taxon>Spermatophyta</taxon>
        <taxon>Magnoliopsida</taxon>
        <taxon>eudicotyledons</taxon>
        <taxon>Gunneridae</taxon>
        <taxon>Pentapetalae</taxon>
        <taxon>asterids</taxon>
        <taxon>campanulids</taxon>
        <taxon>Asterales</taxon>
        <taxon>Asteraceae</taxon>
        <taxon>Asteroideae</taxon>
        <taxon>Heliantheae alliance</taxon>
        <taxon>Heliantheae</taxon>
        <taxon>Helianthus</taxon>
    </lineage>
</organism>
<keyword evidence="1" id="KW-0472">Membrane</keyword>
<evidence type="ECO:0000313" key="3">
    <source>
        <dbReference type="Proteomes" id="UP000215914"/>
    </source>
</evidence>